<dbReference type="Pfam" id="PF13561">
    <property type="entry name" value="adh_short_C2"/>
    <property type="match status" value="1"/>
</dbReference>
<comment type="caution">
    <text evidence="4">The sequence shown here is derived from an EMBL/GenBank/DDBJ whole genome shotgun (WGS) entry which is preliminary data.</text>
</comment>
<dbReference type="SUPFAM" id="SSF51735">
    <property type="entry name" value="NAD(P)-binding Rossmann-fold domains"/>
    <property type="match status" value="1"/>
</dbReference>
<dbReference type="InterPro" id="IPR002347">
    <property type="entry name" value="SDR_fam"/>
</dbReference>
<dbReference type="PANTHER" id="PTHR43477:SF1">
    <property type="entry name" value="DIHYDROANTICAPSIN 7-DEHYDROGENASE"/>
    <property type="match status" value="1"/>
</dbReference>
<dbReference type="Proteomes" id="UP000637769">
    <property type="component" value="Unassembled WGS sequence"/>
</dbReference>
<dbReference type="PRINTS" id="PR00081">
    <property type="entry name" value="GDHRDH"/>
</dbReference>
<evidence type="ECO:0000256" key="2">
    <source>
        <dbReference type="ARBA" id="ARBA00023002"/>
    </source>
</evidence>
<comment type="similarity">
    <text evidence="1">Belongs to the short-chain dehydrogenases/reductases (SDR) family.</text>
</comment>
<proteinExistence type="inferred from homology"/>
<protein>
    <submittedName>
        <fullName evidence="4">Dehydrogenase</fullName>
    </submittedName>
</protein>
<dbReference type="RefSeq" id="WP_188425308.1">
    <property type="nucleotide sequence ID" value="NZ_BMCH01000001.1"/>
</dbReference>
<accession>A0ABQ1LI21</accession>
<dbReference type="InterPro" id="IPR036291">
    <property type="entry name" value="NAD(P)-bd_dom_sf"/>
</dbReference>
<dbReference type="Gene3D" id="3.40.50.720">
    <property type="entry name" value="NAD(P)-binding Rossmann-like Domain"/>
    <property type="match status" value="1"/>
</dbReference>
<dbReference type="InterPro" id="IPR051122">
    <property type="entry name" value="SDR_DHRS6-like"/>
</dbReference>
<dbReference type="InterPro" id="IPR057326">
    <property type="entry name" value="KR_dom"/>
</dbReference>
<dbReference type="InterPro" id="IPR020904">
    <property type="entry name" value="Sc_DH/Rdtase_CS"/>
</dbReference>
<gene>
    <name evidence="4" type="ORF">GCM10007207_06600</name>
</gene>
<dbReference type="PRINTS" id="PR00080">
    <property type="entry name" value="SDRFAMILY"/>
</dbReference>
<keyword evidence="5" id="KW-1185">Reference proteome</keyword>
<feature type="domain" description="Ketoreductase" evidence="3">
    <location>
        <begin position="8"/>
        <end position="217"/>
    </location>
</feature>
<evidence type="ECO:0000313" key="5">
    <source>
        <dbReference type="Proteomes" id="UP000637769"/>
    </source>
</evidence>
<evidence type="ECO:0000259" key="3">
    <source>
        <dbReference type="SMART" id="SM00822"/>
    </source>
</evidence>
<dbReference type="PROSITE" id="PS00061">
    <property type="entry name" value="ADH_SHORT"/>
    <property type="match status" value="1"/>
</dbReference>
<sequence length="257" mass="27043">MAVTVKNKTVFITGAGAGIGRGTALLFAEEGAKVVATDVDMSGLEETQTLVRQAGGDILILQHDVTSEEQWLAAYAQAKERFGGIEVLVNNAGIYIIAPVTEITLETWNRLMAINVTGVFLGAKHVVPYLAERKGGAIINLSSIAGLRGSTGHALYGASKGAVRIMTKDLAAELAPQNIRVNSVHPTYVKTAMADYAEKTLGVSADELGRHLNPLGRLADVADIANMIVFLAADESAYLTGSEFVVDGGGTSVFTPR</sequence>
<evidence type="ECO:0000313" key="4">
    <source>
        <dbReference type="EMBL" id="GGC24033.1"/>
    </source>
</evidence>
<dbReference type="SMART" id="SM00822">
    <property type="entry name" value="PKS_KR"/>
    <property type="match status" value="1"/>
</dbReference>
<dbReference type="PANTHER" id="PTHR43477">
    <property type="entry name" value="DIHYDROANTICAPSIN 7-DEHYDROGENASE"/>
    <property type="match status" value="1"/>
</dbReference>
<reference evidence="5" key="1">
    <citation type="journal article" date="2019" name="Int. J. Syst. Evol. Microbiol.">
        <title>The Global Catalogue of Microorganisms (GCM) 10K type strain sequencing project: providing services to taxonomists for standard genome sequencing and annotation.</title>
        <authorList>
            <consortium name="The Broad Institute Genomics Platform"/>
            <consortium name="The Broad Institute Genome Sequencing Center for Infectious Disease"/>
            <person name="Wu L."/>
            <person name="Ma J."/>
        </authorList>
    </citation>
    <scope>NUCLEOTIDE SEQUENCE [LARGE SCALE GENOMIC DNA]</scope>
    <source>
        <strain evidence="5">CCM 7132</strain>
    </source>
</reference>
<organism evidence="4 5">
    <name type="scientific">Asaia siamensis</name>
    <dbReference type="NCBI Taxonomy" id="110479"/>
    <lineage>
        <taxon>Bacteria</taxon>
        <taxon>Pseudomonadati</taxon>
        <taxon>Pseudomonadota</taxon>
        <taxon>Alphaproteobacteria</taxon>
        <taxon>Acetobacterales</taxon>
        <taxon>Acetobacteraceae</taxon>
        <taxon>Asaia</taxon>
    </lineage>
</organism>
<dbReference type="NCBIfam" id="NF005559">
    <property type="entry name" value="PRK07231.1"/>
    <property type="match status" value="1"/>
</dbReference>
<dbReference type="EMBL" id="BMCH01000001">
    <property type="protein sequence ID" value="GGC24033.1"/>
    <property type="molecule type" value="Genomic_DNA"/>
</dbReference>
<name>A0ABQ1LI21_9PROT</name>
<evidence type="ECO:0000256" key="1">
    <source>
        <dbReference type="ARBA" id="ARBA00006484"/>
    </source>
</evidence>
<keyword evidence="2" id="KW-0560">Oxidoreductase</keyword>